<evidence type="ECO:0000256" key="6">
    <source>
        <dbReference type="ARBA" id="ARBA00049258"/>
    </source>
</evidence>
<gene>
    <name evidence="13" type="ORF">HYS17_02860</name>
</gene>
<dbReference type="PROSITE" id="PS51257">
    <property type="entry name" value="PROKAR_LIPOPROTEIN"/>
    <property type="match status" value="1"/>
</dbReference>
<feature type="binding site" evidence="9">
    <location>
        <begin position="7"/>
        <end position="12"/>
    </location>
    <ligand>
        <name>NAD(+)</name>
        <dbReference type="ChEBI" id="CHEBI:57540"/>
    </ligand>
</feature>
<evidence type="ECO:0000256" key="10">
    <source>
        <dbReference type="RuleBase" id="RU003369"/>
    </source>
</evidence>
<dbReference type="PANTHER" id="PTHR43128:SF16">
    <property type="entry name" value="L-LACTATE DEHYDROGENASE"/>
    <property type="match status" value="1"/>
</dbReference>
<dbReference type="GO" id="GO:0006096">
    <property type="term" value="P:glycolytic process"/>
    <property type="evidence" value="ECO:0007669"/>
    <property type="project" value="UniProtKB-UniRule"/>
</dbReference>
<organism evidence="13 14">
    <name type="scientific">Micavibrio aeruginosavorus</name>
    <dbReference type="NCBI Taxonomy" id="349221"/>
    <lineage>
        <taxon>Bacteria</taxon>
        <taxon>Pseudomonadati</taxon>
        <taxon>Bdellovibrionota</taxon>
        <taxon>Bdellovibrionia</taxon>
        <taxon>Bdellovibrionales</taxon>
        <taxon>Pseudobdellovibrionaceae</taxon>
        <taxon>Micavibrio</taxon>
    </lineage>
</organism>
<dbReference type="AlphaFoldDB" id="A0A7T5R3C3"/>
<keyword evidence="4 10" id="KW-0560">Oxidoreductase</keyword>
<evidence type="ECO:0000256" key="3">
    <source>
        <dbReference type="ARBA" id="ARBA00012967"/>
    </source>
</evidence>
<evidence type="ECO:0000256" key="7">
    <source>
        <dbReference type="NCBIfam" id="TIGR01771"/>
    </source>
</evidence>
<feature type="active site" description="Proton acceptor" evidence="8">
    <location>
        <position position="175"/>
    </location>
</feature>
<feature type="domain" description="Lactate/malate dehydrogenase C-terminal" evidence="12">
    <location>
        <begin position="145"/>
        <end position="307"/>
    </location>
</feature>
<evidence type="ECO:0000313" key="14">
    <source>
        <dbReference type="Proteomes" id="UP000595362"/>
    </source>
</evidence>
<feature type="domain" description="Lactate/malate dehydrogenase N-terminal" evidence="11">
    <location>
        <begin position="1"/>
        <end position="142"/>
    </location>
</feature>
<dbReference type="EC" id="1.1.1.27" evidence="3 7"/>
<dbReference type="Pfam" id="PF02866">
    <property type="entry name" value="Ldh_1_C"/>
    <property type="match status" value="1"/>
</dbReference>
<dbReference type="PRINTS" id="PR00086">
    <property type="entry name" value="LLDHDRGNASE"/>
</dbReference>
<dbReference type="InterPro" id="IPR022383">
    <property type="entry name" value="Lactate/malate_DH_C"/>
</dbReference>
<evidence type="ECO:0000313" key="13">
    <source>
        <dbReference type="EMBL" id="QQG36732.1"/>
    </source>
</evidence>
<feature type="binding site" evidence="9">
    <location>
        <position position="92"/>
    </location>
    <ligand>
        <name>NAD(+)</name>
        <dbReference type="ChEBI" id="CHEBI:57540"/>
    </ligand>
</feature>
<dbReference type="InterPro" id="IPR015955">
    <property type="entry name" value="Lactate_DH/Glyco_Ohase_4_C"/>
</dbReference>
<dbReference type="NCBIfam" id="TIGR01771">
    <property type="entry name" value="L-LDH-NAD"/>
    <property type="match status" value="1"/>
</dbReference>
<dbReference type="GO" id="GO:0004459">
    <property type="term" value="F:L-lactate dehydrogenase (NAD+) activity"/>
    <property type="evidence" value="ECO:0007669"/>
    <property type="project" value="UniProtKB-UniRule"/>
</dbReference>
<evidence type="ECO:0000256" key="9">
    <source>
        <dbReference type="PIRSR" id="PIRSR000102-3"/>
    </source>
</evidence>
<evidence type="ECO:0000256" key="5">
    <source>
        <dbReference type="ARBA" id="ARBA00023027"/>
    </source>
</evidence>
<evidence type="ECO:0000256" key="8">
    <source>
        <dbReference type="PIRSR" id="PIRSR000102-1"/>
    </source>
</evidence>
<evidence type="ECO:0000259" key="11">
    <source>
        <dbReference type="Pfam" id="PF00056"/>
    </source>
</evidence>
<accession>A0A7T5R3C3</accession>
<dbReference type="PANTHER" id="PTHR43128">
    <property type="entry name" value="L-2-HYDROXYCARBOXYLATE DEHYDROGENASE (NAD(P)(+))"/>
    <property type="match status" value="1"/>
</dbReference>
<reference evidence="13 14" key="1">
    <citation type="submission" date="2020-07" db="EMBL/GenBank/DDBJ databases">
        <title>Huge and variable diversity of episymbiotic CPR bacteria and DPANN archaea in groundwater ecosystems.</title>
        <authorList>
            <person name="He C.Y."/>
            <person name="Keren R."/>
            <person name="Whittaker M."/>
            <person name="Farag I.F."/>
            <person name="Doudna J."/>
            <person name="Cate J.H.D."/>
            <person name="Banfield J.F."/>
        </authorList>
    </citation>
    <scope>NUCLEOTIDE SEQUENCE [LARGE SCALE GENOMIC DNA]</scope>
    <source>
        <strain evidence="13">NC_groundwater_70_Ag_B-0.1um_54_66</strain>
    </source>
</reference>
<dbReference type="Gene3D" id="3.90.110.10">
    <property type="entry name" value="Lactate dehydrogenase/glycoside hydrolase, family 4, C-terminal"/>
    <property type="match status" value="1"/>
</dbReference>
<dbReference type="GO" id="GO:0006089">
    <property type="term" value="P:lactate metabolic process"/>
    <property type="evidence" value="ECO:0007669"/>
    <property type="project" value="TreeGrafter"/>
</dbReference>
<dbReference type="UniPathway" id="UPA00554">
    <property type="reaction ID" value="UER00611"/>
</dbReference>
<dbReference type="SUPFAM" id="SSF51735">
    <property type="entry name" value="NAD(P)-binding Rossmann-fold domains"/>
    <property type="match status" value="1"/>
</dbReference>
<dbReference type="InterPro" id="IPR001557">
    <property type="entry name" value="L-lactate/malate_DH"/>
</dbReference>
<comment type="pathway">
    <text evidence="1">Fermentation; pyruvate fermentation to lactate; (S)-lactate from pyruvate: step 1/1.</text>
</comment>
<evidence type="ECO:0000256" key="4">
    <source>
        <dbReference type="ARBA" id="ARBA00023002"/>
    </source>
</evidence>
<evidence type="ECO:0000256" key="2">
    <source>
        <dbReference type="ARBA" id="ARBA00006054"/>
    </source>
</evidence>
<dbReference type="Gene3D" id="3.40.50.720">
    <property type="entry name" value="NAD(P)-binding Rossmann-like Domain"/>
    <property type="match status" value="1"/>
</dbReference>
<dbReference type="EMBL" id="CP066681">
    <property type="protein sequence ID" value="QQG36732.1"/>
    <property type="molecule type" value="Genomic_DNA"/>
</dbReference>
<dbReference type="InterPro" id="IPR001236">
    <property type="entry name" value="Lactate/malate_DH_N"/>
</dbReference>
<dbReference type="SUPFAM" id="SSF56327">
    <property type="entry name" value="LDH C-terminal domain-like"/>
    <property type="match status" value="1"/>
</dbReference>
<comment type="similarity">
    <text evidence="2">Belongs to the LDH/MDH superfamily. LDH family.</text>
</comment>
<dbReference type="Pfam" id="PF00056">
    <property type="entry name" value="Ldh_1_N"/>
    <property type="match status" value="1"/>
</dbReference>
<feature type="binding site" evidence="9">
    <location>
        <position position="32"/>
    </location>
    <ligand>
        <name>NAD(+)</name>
        <dbReference type="ChEBI" id="CHEBI:57540"/>
    </ligand>
</feature>
<proteinExistence type="inferred from homology"/>
<dbReference type="PIRSF" id="PIRSF000102">
    <property type="entry name" value="Lac_mal_DH"/>
    <property type="match status" value="1"/>
</dbReference>
<keyword evidence="5 9" id="KW-0520">NAD</keyword>
<comment type="catalytic activity">
    <reaction evidence="6">
        <text>(S)-lactate + NAD(+) = pyruvate + NADH + H(+)</text>
        <dbReference type="Rhea" id="RHEA:23444"/>
        <dbReference type="ChEBI" id="CHEBI:15361"/>
        <dbReference type="ChEBI" id="CHEBI:15378"/>
        <dbReference type="ChEBI" id="CHEBI:16651"/>
        <dbReference type="ChEBI" id="CHEBI:57540"/>
        <dbReference type="ChEBI" id="CHEBI:57945"/>
        <dbReference type="EC" id="1.1.1.27"/>
    </reaction>
</comment>
<dbReference type="InterPro" id="IPR018177">
    <property type="entry name" value="L-lactate_DH_AS"/>
</dbReference>
<dbReference type="GO" id="GO:0005737">
    <property type="term" value="C:cytoplasm"/>
    <property type="evidence" value="ECO:0007669"/>
    <property type="project" value="UniProtKB-UniRule"/>
</dbReference>
<sequence length="314" mass="33058">MKIGVVGTGLVGGACANACVLRGVGTELVLVDHNSDLAMAQAEDIFHATPFAQSMPVRAGSYDDLEGCGIVMVAAGVNQKPGESRLDLLKRNADIFRRIVPDIIKAAPQAILLIATNPVDIMAHLATEVAQESGIAAHRVIGSGTILDTARFRALLARHLGISSHSIHAYVLGEHGDSEMLHWSGVTVGTVSLPVFAADMRVALTDAVRDEIDRGVRQAAARIIRGKGATYYGIGAGMARIARGIIENEQAVITCTQLHPEIEGIRNVALSLPVIINAQGVAHIVHPALAGNERQALARSAEILRHAADAIGCR</sequence>
<evidence type="ECO:0000259" key="12">
    <source>
        <dbReference type="Pfam" id="PF02866"/>
    </source>
</evidence>
<dbReference type="Proteomes" id="UP000595362">
    <property type="component" value="Chromosome"/>
</dbReference>
<protein>
    <recommendedName>
        <fullName evidence="3 7">L-lactate dehydrogenase</fullName>
        <ecNumber evidence="3 7">1.1.1.27</ecNumber>
    </recommendedName>
</protein>
<dbReference type="InterPro" id="IPR036291">
    <property type="entry name" value="NAD(P)-bd_dom_sf"/>
</dbReference>
<dbReference type="InterPro" id="IPR011304">
    <property type="entry name" value="L-lactate_DH"/>
</dbReference>
<name>A0A7T5R3C3_9BACT</name>
<evidence type="ECO:0000256" key="1">
    <source>
        <dbReference type="ARBA" id="ARBA00004843"/>
    </source>
</evidence>
<dbReference type="PROSITE" id="PS00064">
    <property type="entry name" value="L_LDH"/>
    <property type="match status" value="1"/>
</dbReference>